<organism evidence="4 5">
    <name type="scientific">Actinoplanes lutulentus</name>
    <dbReference type="NCBI Taxonomy" id="1287878"/>
    <lineage>
        <taxon>Bacteria</taxon>
        <taxon>Bacillati</taxon>
        <taxon>Actinomycetota</taxon>
        <taxon>Actinomycetes</taxon>
        <taxon>Micromonosporales</taxon>
        <taxon>Micromonosporaceae</taxon>
        <taxon>Actinoplanes</taxon>
    </lineage>
</organism>
<accession>A0A327YYL9</accession>
<comment type="caution">
    <text evidence="4">The sequence shown here is derived from an EMBL/GenBank/DDBJ whole genome shotgun (WGS) entry which is preliminary data.</text>
</comment>
<dbReference type="AlphaFoldDB" id="A0A327YYL9"/>
<keyword evidence="5" id="KW-1185">Reference proteome</keyword>
<dbReference type="EMBL" id="QLMJ01000029">
    <property type="protein sequence ID" value="RAK25993.1"/>
    <property type="molecule type" value="Genomic_DNA"/>
</dbReference>
<evidence type="ECO:0000256" key="1">
    <source>
        <dbReference type="SAM" id="MobiDB-lite"/>
    </source>
</evidence>
<evidence type="ECO:0000313" key="5">
    <source>
        <dbReference type="Proteomes" id="UP000249341"/>
    </source>
</evidence>
<sequence length="198" mass="20548">MADTASTWMQVVFGGISLSVAIAGLVIAYFAWVQPNSPADTADPGARPVTPPAATSPVAATSPATAPEPATTANEVVALAGLDAEIGGSTVQRSGQDLTMACPTGLSTDRQRKIQYDLAGRYLTLTANLAVSKAPDNDSQLQLKVFADDRQAAVHTLSRGKTADLDVPVAGVQKLRIELVCQSRAGEMTFTDPGLTHT</sequence>
<feature type="transmembrane region" description="Helical" evidence="2">
    <location>
        <begin position="12"/>
        <end position="32"/>
    </location>
</feature>
<feature type="region of interest" description="Disordered" evidence="1">
    <location>
        <begin position="40"/>
        <end position="70"/>
    </location>
</feature>
<dbReference type="Proteomes" id="UP000249341">
    <property type="component" value="Unassembled WGS sequence"/>
</dbReference>
<dbReference type="InterPro" id="IPR013222">
    <property type="entry name" value="Glyco_hyd_98_carb-bd"/>
</dbReference>
<gene>
    <name evidence="4" type="ORF">B0I29_12929</name>
</gene>
<dbReference type="Pfam" id="PF08305">
    <property type="entry name" value="NPCBM"/>
    <property type="match status" value="1"/>
</dbReference>
<keyword evidence="2" id="KW-0812">Transmembrane</keyword>
<reference evidence="4 5" key="1">
    <citation type="submission" date="2018-06" db="EMBL/GenBank/DDBJ databases">
        <title>Genomic Encyclopedia of Type Strains, Phase III (KMG-III): the genomes of soil and plant-associated and newly described type strains.</title>
        <authorList>
            <person name="Whitman W."/>
        </authorList>
    </citation>
    <scope>NUCLEOTIDE SEQUENCE [LARGE SCALE GENOMIC DNA]</scope>
    <source>
        <strain evidence="4 5">CGMCC 4.7090</strain>
    </source>
</reference>
<evidence type="ECO:0000313" key="4">
    <source>
        <dbReference type="EMBL" id="RAK25993.1"/>
    </source>
</evidence>
<feature type="compositionally biased region" description="Low complexity" evidence="1">
    <location>
        <begin position="52"/>
        <end position="70"/>
    </location>
</feature>
<dbReference type="Gene3D" id="2.60.120.1060">
    <property type="entry name" value="NPCBM/NEW2 domain"/>
    <property type="match status" value="1"/>
</dbReference>
<feature type="domain" description="Glycosyl hydrolase family 98 putative carbohydrate-binding module" evidence="3">
    <location>
        <begin position="102"/>
        <end position="177"/>
    </location>
</feature>
<keyword evidence="2" id="KW-1133">Transmembrane helix</keyword>
<evidence type="ECO:0000256" key="2">
    <source>
        <dbReference type="SAM" id="Phobius"/>
    </source>
</evidence>
<name>A0A327YYL9_9ACTN</name>
<proteinExistence type="predicted"/>
<protein>
    <submittedName>
        <fullName evidence="4">NPCBM/NEW2 domain-containing protein</fullName>
    </submittedName>
</protein>
<dbReference type="InterPro" id="IPR008979">
    <property type="entry name" value="Galactose-bd-like_sf"/>
</dbReference>
<dbReference type="InterPro" id="IPR038637">
    <property type="entry name" value="NPCBM_sf"/>
</dbReference>
<keyword evidence="2" id="KW-0472">Membrane</keyword>
<dbReference type="SUPFAM" id="SSF49785">
    <property type="entry name" value="Galactose-binding domain-like"/>
    <property type="match status" value="1"/>
</dbReference>
<evidence type="ECO:0000259" key="3">
    <source>
        <dbReference type="Pfam" id="PF08305"/>
    </source>
</evidence>